<dbReference type="PANTHER" id="PTHR41533">
    <property type="entry name" value="L,D-TRANSPEPTIDASE HI_1667-RELATED"/>
    <property type="match status" value="1"/>
</dbReference>
<dbReference type="SUPFAM" id="SSF47090">
    <property type="entry name" value="PGBD-like"/>
    <property type="match status" value="1"/>
</dbReference>
<dbReference type="CDD" id="cd16913">
    <property type="entry name" value="YkuD_like"/>
    <property type="match status" value="1"/>
</dbReference>
<dbReference type="SUPFAM" id="SSF141523">
    <property type="entry name" value="L,D-transpeptidase catalytic domain-like"/>
    <property type="match status" value="1"/>
</dbReference>
<evidence type="ECO:0000259" key="9">
    <source>
        <dbReference type="PROSITE" id="PS52029"/>
    </source>
</evidence>
<name>A0ABY5E434_9BACT</name>
<keyword evidence="4 7" id="KW-0133">Cell shape</keyword>
<keyword evidence="5 7" id="KW-0573">Peptidoglycan synthesis</keyword>
<feature type="chain" id="PRO_5046604226" evidence="8">
    <location>
        <begin position="19"/>
        <end position="630"/>
    </location>
</feature>
<dbReference type="Pfam" id="PF20142">
    <property type="entry name" value="Scaffold"/>
    <property type="match status" value="1"/>
</dbReference>
<evidence type="ECO:0000256" key="3">
    <source>
        <dbReference type="ARBA" id="ARBA00022679"/>
    </source>
</evidence>
<evidence type="ECO:0000256" key="7">
    <source>
        <dbReference type="PROSITE-ProRule" id="PRU01373"/>
    </source>
</evidence>
<keyword evidence="8" id="KW-0732">Signal</keyword>
<accession>A0ABY5E434</accession>
<dbReference type="Gene3D" id="1.10.101.10">
    <property type="entry name" value="PGBD-like superfamily/PGBD"/>
    <property type="match status" value="1"/>
</dbReference>
<comment type="pathway">
    <text evidence="1 7">Cell wall biogenesis; peptidoglycan biosynthesis.</text>
</comment>
<keyword evidence="3" id="KW-0808">Transferase</keyword>
<dbReference type="InterPro" id="IPR045380">
    <property type="entry name" value="LD_TPept_scaffold_dom"/>
</dbReference>
<dbReference type="InterPro" id="IPR036365">
    <property type="entry name" value="PGBD-like_sf"/>
</dbReference>
<reference evidence="10" key="1">
    <citation type="submission" date="2022-07" db="EMBL/GenBank/DDBJ databases">
        <title>Arcobacter roscoffensis sp. nov., a marine bacterium isolated from coastal seawater collected from Roscoff, France.</title>
        <authorList>
            <person name="Pascual J."/>
            <person name="Lepeaux C."/>
            <person name="Methner A."/>
            <person name="Overmann J."/>
        </authorList>
    </citation>
    <scope>NUCLEOTIDE SEQUENCE</scope>
    <source>
        <strain evidence="10">ARW1-2F2</strain>
    </source>
</reference>
<dbReference type="InterPro" id="IPR005490">
    <property type="entry name" value="LD_TPept_cat_dom"/>
</dbReference>
<keyword evidence="11" id="KW-1185">Reference proteome</keyword>
<keyword evidence="6 7" id="KW-0961">Cell wall biogenesis/degradation</keyword>
<evidence type="ECO:0000313" key="11">
    <source>
        <dbReference type="Proteomes" id="UP001060012"/>
    </source>
</evidence>
<evidence type="ECO:0000256" key="6">
    <source>
        <dbReference type="ARBA" id="ARBA00023316"/>
    </source>
</evidence>
<feature type="active site" description="Nucleophile" evidence="7">
    <location>
        <position position="550"/>
    </location>
</feature>
<dbReference type="Proteomes" id="UP001060012">
    <property type="component" value="Chromosome"/>
</dbReference>
<sequence length="630" mass="74435">MFKILLTLFVLLNISSYANENINKNDTQIEEIKEATFKEKSQETIKNLLKNKKTKTMFLSRHSLRKYYKQFDYQLIWVDENGIKDIATNLFKTIKTDPVLKPEVEKIFRFSRLIKKLDKLDKRPEKYIESMAKIDFMLVSIYSKYMSYLGSGYINWKGFKATIKKLEEKDDIHVGWEKYNIRKNKIKLLKEALEKDDLSVAFDAVNYTFPQARQLEDKIKEFEQLAQAGGYVKLPKFKVLKEGSNSKAVNILRQRLLQSNDLVKNECEVIIHTENLVTNTIAKNNHTDDSLNENMISNQNSNIIENDCYNVFDKNVKEGVMSFQKNHGLVADGIVGAQTRRALNMSVEKKLVKMRLNLERMRWMPRTLGEKFLLVNIPEYKLRMYKNNEVALDMNIVVGKRKHPTPIFSNRVSYVVLNPYWKIPESIVEKELIPKVLKNPNYLKEKGINIHENWDYKSDTYELNEIDIKAMLPKEENKDIEEINLEDETIVQNQEVMQEQIKYRFIQVPSNTNPLGRMKFMFPNRYSVYLHDSPAKKYFNYTKRAYSHGCVRLAEPKKLLEAISKEDNNFDFDEAKEVLTQIDKKSIDLKKQIPVHMVYLTSWVDENGKLQFRNDIYRYDRIQKKLLYRM</sequence>
<dbReference type="RefSeq" id="WP_254575682.1">
    <property type="nucleotide sequence ID" value="NZ_CP100595.1"/>
</dbReference>
<evidence type="ECO:0000256" key="4">
    <source>
        <dbReference type="ARBA" id="ARBA00022960"/>
    </source>
</evidence>
<dbReference type="InterPro" id="IPR036366">
    <property type="entry name" value="PGBDSf"/>
</dbReference>
<dbReference type="InterPro" id="IPR038063">
    <property type="entry name" value="Transpep_catalytic_dom"/>
</dbReference>
<evidence type="ECO:0000256" key="1">
    <source>
        <dbReference type="ARBA" id="ARBA00004752"/>
    </source>
</evidence>
<feature type="domain" description="L,D-TPase catalytic" evidence="9">
    <location>
        <begin position="371"/>
        <end position="581"/>
    </location>
</feature>
<dbReference type="Pfam" id="PF03734">
    <property type="entry name" value="YkuD"/>
    <property type="match status" value="1"/>
</dbReference>
<dbReference type="EMBL" id="CP100595">
    <property type="protein sequence ID" value="UTJ05501.1"/>
    <property type="molecule type" value="Genomic_DNA"/>
</dbReference>
<protein>
    <submittedName>
        <fullName evidence="10">L,D-transpeptidase family protein</fullName>
    </submittedName>
</protein>
<feature type="signal peptide" evidence="8">
    <location>
        <begin position="1"/>
        <end position="18"/>
    </location>
</feature>
<dbReference type="PROSITE" id="PS52029">
    <property type="entry name" value="LD_TPASE"/>
    <property type="match status" value="1"/>
</dbReference>
<dbReference type="InterPro" id="IPR002477">
    <property type="entry name" value="Peptidoglycan-bd-like"/>
</dbReference>
<dbReference type="PANTHER" id="PTHR41533:SF2">
    <property type="entry name" value="BLR7131 PROTEIN"/>
    <property type="match status" value="1"/>
</dbReference>
<evidence type="ECO:0000256" key="2">
    <source>
        <dbReference type="ARBA" id="ARBA00005992"/>
    </source>
</evidence>
<dbReference type="Pfam" id="PF01471">
    <property type="entry name" value="PG_binding_1"/>
    <property type="match status" value="1"/>
</dbReference>
<dbReference type="InterPro" id="IPR052905">
    <property type="entry name" value="LD-transpeptidase_YkuD-like"/>
</dbReference>
<feature type="active site" description="Proton donor/acceptor" evidence="7">
    <location>
        <position position="531"/>
    </location>
</feature>
<evidence type="ECO:0000256" key="5">
    <source>
        <dbReference type="ARBA" id="ARBA00022984"/>
    </source>
</evidence>
<comment type="similarity">
    <text evidence="2">Belongs to the YkuD family.</text>
</comment>
<organism evidence="10 11">
    <name type="scientific">Arcobacter roscoffensis</name>
    <dbReference type="NCBI Taxonomy" id="2961520"/>
    <lineage>
        <taxon>Bacteria</taxon>
        <taxon>Pseudomonadati</taxon>
        <taxon>Campylobacterota</taxon>
        <taxon>Epsilonproteobacteria</taxon>
        <taxon>Campylobacterales</taxon>
        <taxon>Arcobacteraceae</taxon>
        <taxon>Arcobacter</taxon>
    </lineage>
</organism>
<evidence type="ECO:0000256" key="8">
    <source>
        <dbReference type="SAM" id="SignalP"/>
    </source>
</evidence>
<gene>
    <name evidence="10" type="ORF">NJU99_09510</name>
</gene>
<proteinExistence type="inferred from homology"/>
<dbReference type="Gene3D" id="2.40.440.10">
    <property type="entry name" value="L,D-transpeptidase catalytic domain-like"/>
    <property type="match status" value="1"/>
</dbReference>
<evidence type="ECO:0000313" key="10">
    <source>
        <dbReference type="EMBL" id="UTJ05501.1"/>
    </source>
</evidence>